<dbReference type="Proteomes" id="UP000078541">
    <property type="component" value="Unassembled WGS sequence"/>
</dbReference>
<name>A0A151JSP4_9HYME</name>
<dbReference type="Pfam" id="PF24664">
    <property type="entry name" value="Monjiviricetes_fusion"/>
    <property type="match status" value="2"/>
</dbReference>
<protein>
    <submittedName>
        <fullName evidence="2">Uncharacterized protein</fullName>
    </submittedName>
</protein>
<sequence>KKHYDKKINLQKFKPGDHVFLLKVPRPGKFEDEYTLMKSEECDIPPQNVNSSKVYIQVLQLNNFKSVKVIQCKIEIDRTVKRYGMFSHTMDVYNGQFSYIADLIEGGDTFWNPVPIDHCRASDYGVLYNELANKILDATNERSQIVYSIIMTNMILFLTSTCGYTLIRTSEINNFRNDVLAEVFKSSESEVFKNLHSNKHRYLLIYKFKIHMRRKTRPYSN</sequence>
<dbReference type="EMBL" id="KQ982031">
    <property type="protein sequence ID" value="KYN30362.1"/>
    <property type="molecule type" value="Genomic_DNA"/>
</dbReference>
<keyword evidence="1" id="KW-1133">Transmembrane helix</keyword>
<organism evidence="2 3">
    <name type="scientific">Trachymyrmex septentrionalis</name>
    <dbReference type="NCBI Taxonomy" id="34720"/>
    <lineage>
        <taxon>Eukaryota</taxon>
        <taxon>Metazoa</taxon>
        <taxon>Ecdysozoa</taxon>
        <taxon>Arthropoda</taxon>
        <taxon>Hexapoda</taxon>
        <taxon>Insecta</taxon>
        <taxon>Pterygota</taxon>
        <taxon>Neoptera</taxon>
        <taxon>Endopterygota</taxon>
        <taxon>Hymenoptera</taxon>
        <taxon>Apocrita</taxon>
        <taxon>Aculeata</taxon>
        <taxon>Formicoidea</taxon>
        <taxon>Formicidae</taxon>
        <taxon>Myrmicinae</taxon>
        <taxon>Trachymyrmex</taxon>
    </lineage>
</organism>
<keyword evidence="1" id="KW-0812">Transmembrane</keyword>
<dbReference type="AlphaFoldDB" id="A0A151JSP4"/>
<keyword evidence="3" id="KW-1185">Reference proteome</keyword>
<evidence type="ECO:0000256" key="1">
    <source>
        <dbReference type="SAM" id="Phobius"/>
    </source>
</evidence>
<evidence type="ECO:0000313" key="2">
    <source>
        <dbReference type="EMBL" id="KYN30362.1"/>
    </source>
</evidence>
<evidence type="ECO:0000313" key="3">
    <source>
        <dbReference type="Proteomes" id="UP000078541"/>
    </source>
</evidence>
<gene>
    <name evidence="2" type="ORF">ALC56_15338</name>
</gene>
<accession>A0A151JSP4</accession>
<feature type="non-terminal residue" evidence="2">
    <location>
        <position position="1"/>
    </location>
</feature>
<dbReference type="STRING" id="34720.A0A151JSP4"/>
<keyword evidence="1" id="KW-0472">Membrane</keyword>
<reference evidence="2 3" key="1">
    <citation type="submission" date="2016-03" db="EMBL/GenBank/DDBJ databases">
        <title>Trachymyrmex septentrionalis WGS genome.</title>
        <authorList>
            <person name="Nygaard S."/>
            <person name="Hu H."/>
            <person name="Boomsma J."/>
            <person name="Zhang G."/>
        </authorList>
    </citation>
    <scope>NUCLEOTIDE SEQUENCE [LARGE SCALE GENOMIC DNA]</scope>
    <source>
        <strain evidence="2">Tsep2-gDNA-1</strain>
        <tissue evidence="2">Whole body</tissue>
    </source>
</reference>
<feature type="transmembrane region" description="Helical" evidence="1">
    <location>
        <begin position="145"/>
        <end position="167"/>
    </location>
</feature>
<proteinExistence type="predicted"/>